<dbReference type="Pfam" id="PF00296">
    <property type="entry name" value="Bac_luciferase"/>
    <property type="match status" value="1"/>
</dbReference>
<dbReference type="OrthoDB" id="7239898at2"/>
<organism evidence="6 7">
    <name type="scientific">Chimaeribacter arupi</name>
    <dbReference type="NCBI Taxonomy" id="2060066"/>
    <lineage>
        <taxon>Bacteria</taxon>
        <taxon>Pseudomonadati</taxon>
        <taxon>Pseudomonadota</taxon>
        <taxon>Gammaproteobacteria</taxon>
        <taxon>Enterobacterales</taxon>
        <taxon>Yersiniaceae</taxon>
        <taxon>Chimaeribacter</taxon>
    </lineage>
</organism>
<evidence type="ECO:0000256" key="4">
    <source>
        <dbReference type="ARBA" id="ARBA00023033"/>
    </source>
</evidence>
<dbReference type="GO" id="GO:0016705">
    <property type="term" value="F:oxidoreductase activity, acting on paired donors, with incorporation or reduction of molecular oxygen"/>
    <property type="evidence" value="ECO:0007669"/>
    <property type="project" value="InterPro"/>
</dbReference>
<dbReference type="NCBIfam" id="TIGR03571">
    <property type="entry name" value="lucif_BA3436"/>
    <property type="match status" value="1"/>
</dbReference>
<evidence type="ECO:0000256" key="3">
    <source>
        <dbReference type="ARBA" id="ARBA00023002"/>
    </source>
</evidence>
<accession>A0A2N5EKT9</accession>
<reference evidence="6 7" key="1">
    <citation type="submission" date="2017-12" db="EMBL/GenBank/DDBJ databases">
        <title>Characterization of six clinical isolates of Enterochimera gen. nov., a novel genus of the Yersiniaciae family and the three species Enterochimera arupensis sp. nov., Enterochimera coloradensis sp. nov, and Enterochimera californica sp. nov.</title>
        <authorList>
            <person name="Rossi A."/>
            <person name="Fisher M."/>
        </authorList>
    </citation>
    <scope>NUCLEOTIDE SEQUENCE [LARGE SCALE GENOMIC DNA]</scope>
    <source>
        <strain evidence="6 7">2016Iso1</strain>
    </source>
</reference>
<keyword evidence="1" id="KW-0285">Flavoprotein</keyword>
<proteinExistence type="predicted"/>
<dbReference type="InterPro" id="IPR020020">
    <property type="entry name" value="Luciferase-type_oxidoreductase"/>
</dbReference>
<dbReference type="InterPro" id="IPR036661">
    <property type="entry name" value="Luciferase-like_sf"/>
</dbReference>
<keyword evidence="3" id="KW-0560">Oxidoreductase</keyword>
<dbReference type="Proteomes" id="UP000234626">
    <property type="component" value="Unassembled WGS sequence"/>
</dbReference>
<dbReference type="GO" id="GO:0004497">
    <property type="term" value="F:monooxygenase activity"/>
    <property type="evidence" value="ECO:0007669"/>
    <property type="project" value="UniProtKB-KW"/>
</dbReference>
<dbReference type="EMBL" id="PJZK01000015">
    <property type="protein sequence ID" value="PLR47351.1"/>
    <property type="molecule type" value="Genomic_DNA"/>
</dbReference>
<evidence type="ECO:0000256" key="2">
    <source>
        <dbReference type="ARBA" id="ARBA00022643"/>
    </source>
</evidence>
<keyword evidence="4" id="KW-0503">Monooxygenase</keyword>
<dbReference type="RefSeq" id="WP_101835340.1">
    <property type="nucleotide sequence ID" value="NZ_PJZK01000015.1"/>
</dbReference>
<dbReference type="PANTHER" id="PTHR30011">
    <property type="entry name" value="ALKANESULFONATE MONOOXYGENASE-RELATED"/>
    <property type="match status" value="1"/>
</dbReference>
<feature type="domain" description="Luciferase-like" evidence="5">
    <location>
        <begin position="47"/>
        <end position="239"/>
    </location>
</feature>
<dbReference type="InterPro" id="IPR011251">
    <property type="entry name" value="Luciferase-like_dom"/>
</dbReference>
<comment type="caution">
    <text evidence="6">The sequence shown here is derived from an EMBL/GenBank/DDBJ whole genome shotgun (WGS) entry which is preliminary data.</text>
</comment>
<dbReference type="InterPro" id="IPR051260">
    <property type="entry name" value="Diverse_substr_monoxygenases"/>
</dbReference>
<evidence type="ECO:0000313" key="6">
    <source>
        <dbReference type="EMBL" id="PLR47351.1"/>
    </source>
</evidence>
<dbReference type="AlphaFoldDB" id="A0A2N5EKT9"/>
<evidence type="ECO:0000313" key="7">
    <source>
        <dbReference type="Proteomes" id="UP000234626"/>
    </source>
</evidence>
<dbReference type="Gene3D" id="3.20.20.30">
    <property type="entry name" value="Luciferase-like domain"/>
    <property type="match status" value="1"/>
</dbReference>
<sequence>MTPSDSEISKMPPALSTHAGYARIFQPGKLTFGFIMPLEGYPFSPWPTMHQHLELASKADSAGFSSLWLRDVPFFDPAFGDTGQILDPMVYLGALATTTKQITLGTTGIVLPLRDPVITAKQAMSVDFLSHGRFVMGLSTGDRPTEYPAFGANYDNRAARYRDAWDLIETLTQKNFPKAKSEFYGELNGNLTMMPKPVSKKIPTIVVGRARQEISWIAERSDGWIWHIGDFGQLSDLITWWRSLLPAGVFKPYGYATFFDLDENPDLPLQQGFNGIRTGRNALINLWKTQESQGVSHIALNLKPARRPAADILQEMAEFVLPHFPGAVQTGDTQ</sequence>
<evidence type="ECO:0000259" key="5">
    <source>
        <dbReference type="Pfam" id="PF00296"/>
    </source>
</evidence>
<dbReference type="PANTHER" id="PTHR30011:SF16">
    <property type="entry name" value="C2H2 FINGER DOMAIN TRANSCRIPTION FACTOR (EUROFUNG)-RELATED"/>
    <property type="match status" value="1"/>
</dbReference>
<gene>
    <name evidence="6" type="ORF">CYR34_14455</name>
</gene>
<protein>
    <submittedName>
        <fullName evidence="6">LLM class flavin-dependent oxidoreductase</fullName>
    </submittedName>
</protein>
<name>A0A2N5EKT9_9GAMM</name>
<keyword evidence="7" id="KW-1185">Reference proteome</keyword>
<evidence type="ECO:0000256" key="1">
    <source>
        <dbReference type="ARBA" id="ARBA00022630"/>
    </source>
</evidence>
<keyword evidence="2" id="KW-0288">FMN</keyword>
<dbReference type="SUPFAM" id="SSF51679">
    <property type="entry name" value="Bacterial luciferase-like"/>
    <property type="match status" value="1"/>
</dbReference>